<dbReference type="Proteomes" id="UP001596422">
    <property type="component" value="Unassembled WGS sequence"/>
</dbReference>
<dbReference type="EMBL" id="JBHSWE010000001">
    <property type="protein sequence ID" value="MFC6669402.1"/>
    <property type="molecule type" value="Genomic_DNA"/>
</dbReference>
<evidence type="ECO:0000313" key="2">
    <source>
        <dbReference type="EMBL" id="MFC6669402.1"/>
    </source>
</evidence>
<dbReference type="PANTHER" id="PTHR39586:SF1">
    <property type="entry name" value="CYTOPLASMIC PROTEIN"/>
    <property type="match status" value="1"/>
</dbReference>
<dbReference type="InterPro" id="IPR007384">
    <property type="entry name" value="UCP006257"/>
</dbReference>
<evidence type="ECO:0000313" key="3">
    <source>
        <dbReference type="Proteomes" id="UP001596422"/>
    </source>
</evidence>
<dbReference type="SUPFAM" id="SSF158452">
    <property type="entry name" value="YqcC-like"/>
    <property type="match status" value="1"/>
</dbReference>
<feature type="domain" description="YqcC-like" evidence="1">
    <location>
        <begin position="7"/>
        <end position="102"/>
    </location>
</feature>
<dbReference type="InterPro" id="IPR023376">
    <property type="entry name" value="YqcC-like_dom"/>
</dbReference>
<evidence type="ECO:0000259" key="1">
    <source>
        <dbReference type="Pfam" id="PF04287"/>
    </source>
</evidence>
<dbReference type="PIRSF" id="PIRSF006257">
    <property type="entry name" value="UCP006257"/>
    <property type="match status" value="1"/>
</dbReference>
<dbReference type="RefSeq" id="WP_379907960.1">
    <property type="nucleotide sequence ID" value="NZ_JBHSWE010000001.1"/>
</dbReference>
<dbReference type="Gene3D" id="1.20.1440.40">
    <property type="entry name" value="YqcC-like"/>
    <property type="match status" value="1"/>
</dbReference>
<protein>
    <submittedName>
        <fullName evidence="2">YqcC family protein</fullName>
    </submittedName>
</protein>
<organism evidence="2 3">
    <name type="scientific">Marinobacterium aestuariivivens</name>
    <dbReference type="NCBI Taxonomy" id="1698799"/>
    <lineage>
        <taxon>Bacteria</taxon>
        <taxon>Pseudomonadati</taxon>
        <taxon>Pseudomonadota</taxon>
        <taxon>Gammaproteobacteria</taxon>
        <taxon>Oceanospirillales</taxon>
        <taxon>Oceanospirillaceae</taxon>
        <taxon>Marinobacterium</taxon>
    </lineage>
</organism>
<dbReference type="Pfam" id="PF04287">
    <property type="entry name" value="DUF446"/>
    <property type="match status" value="1"/>
</dbReference>
<comment type="caution">
    <text evidence="2">The sequence shown here is derived from an EMBL/GenBank/DDBJ whole genome shotgun (WGS) entry which is preliminary data.</text>
</comment>
<accession>A0ABW1ZW53</accession>
<gene>
    <name evidence="2" type="ORF">ACFQDL_04280</name>
</gene>
<dbReference type="PANTHER" id="PTHR39586">
    <property type="entry name" value="CYTOPLASMIC PROTEIN-RELATED"/>
    <property type="match status" value="1"/>
</dbReference>
<keyword evidence="3" id="KW-1185">Reference proteome</keyword>
<reference evidence="3" key="1">
    <citation type="journal article" date="2019" name="Int. J. Syst. Evol. Microbiol.">
        <title>The Global Catalogue of Microorganisms (GCM) 10K type strain sequencing project: providing services to taxonomists for standard genome sequencing and annotation.</title>
        <authorList>
            <consortium name="The Broad Institute Genomics Platform"/>
            <consortium name="The Broad Institute Genome Sequencing Center for Infectious Disease"/>
            <person name="Wu L."/>
            <person name="Ma J."/>
        </authorList>
    </citation>
    <scope>NUCLEOTIDE SEQUENCE [LARGE SCALE GENOMIC DNA]</scope>
    <source>
        <strain evidence="3">NBRC 111756</strain>
    </source>
</reference>
<name>A0ABW1ZW53_9GAMM</name>
<proteinExistence type="predicted"/>
<dbReference type="InterPro" id="IPR036814">
    <property type="entry name" value="YqcC-like_sf"/>
</dbReference>
<sequence>MTQHQQLAGLLASIEREMRLLELWQPVPPPPEALASTEPFCIDTLTFCEWVQWVMIPRFGLMIERQAALPASSDIATLAEEAFKQIDADTEALLVLIEEIDRTLRALH</sequence>